<evidence type="ECO:0000256" key="2">
    <source>
        <dbReference type="ARBA" id="ARBA00023315"/>
    </source>
</evidence>
<feature type="domain" description="N-acetyltransferase" evidence="3">
    <location>
        <begin position="6"/>
        <end position="162"/>
    </location>
</feature>
<keyword evidence="1" id="KW-0808">Transferase</keyword>
<reference evidence="4 5" key="1">
    <citation type="journal article" date="2016" name="Biochim. Biophys. Acta">
        <title>Characterization of red-shifted phycobilisomes isolated from the chlorophyll f-containing cyanobacterium Halomicronema hongdechloris.</title>
        <authorList>
            <person name="Li Y."/>
            <person name="Lin Y."/>
            <person name="Garvey C.J."/>
            <person name="Birch D."/>
            <person name="Corkery R.W."/>
            <person name="Loughlin P.C."/>
            <person name="Scheer H."/>
            <person name="Willows R.D."/>
            <person name="Chen M."/>
        </authorList>
    </citation>
    <scope>NUCLEOTIDE SEQUENCE [LARGE SCALE GENOMIC DNA]</scope>
    <source>
        <strain evidence="4 5">C2206</strain>
    </source>
</reference>
<dbReference type="Proteomes" id="UP000191901">
    <property type="component" value="Chromosome"/>
</dbReference>
<dbReference type="STRING" id="1641165.XM38_01650"/>
<accession>A0A1Z3HV50</accession>
<evidence type="ECO:0000256" key="1">
    <source>
        <dbReference type="ARBA" id="ARBA00022679"/>
    </source>
</evidence>
<dbReference type="EMBL" id="CP021983">
    <property type="protein sequence ID" value="ASC74156.1"/>
    <property type="molecule type" value="Genomic_DNA"/>
</dbReference>
<protein>
    <recommendedName>
        <fullName evidence="3">N-acetyltransferase domain-containing protein</fullName>
    </recommendedName>
</protein>
<sequence length="185" mass="20589">MTPSAYRIRKANRVDVADLPAIERRAAQQFLDQLEATGLTVDSLNHVNSVADLALACQAGRLWVAETAIGEPVGFALVLDFDEYAHLDELSVVPEHGQRGVGSALLRQVCEWATAAGYRAVTLRTFRDVPWNAPFYQRRGFCIIIDSAKLTPRHVELEQAEQQRGLRPDRRVAMIYPTSTAQSND</sequence>
<keyword evidence="2" id="KW-0012">Acyltransferase</keyword>
<dbReference type="InterPro" id="IPR016181">
    <property type="entry name" value="Acyl_CoA_acyltransferase"/>
</dbReference>
<evidence type="ECO:0000313" key="4">
    <source>
        <dbReference type="EMBL" id="ASC74156.1"/>
    </source>
</evidence>
<dbReference type="OrthoDB" id="572496at2"/>
<dbReference type="Gene3D" id="3.40.630.30">
    <property type="match status" value="1"/>
</dbReference>
<keyword evidence="5" id="KW-1185">Reference proteome</keyword>
<evidence type="ECO:0000313" key="5">
    <source>
        <dbReference type="Proteomes" id="UP000191901"/>
    </source>
</evidence>
<gene>
    <name evidence="4" type="ORF">XM38_051310</name>
</gene>
<dbReference type="Pfam" id="PF00583">
    <property type="entry name" value="Acetyltransf_1"/>
    <property type="match status" value="1"/>
</dbReference>
<dbReference type="RefSeq" id="WP_080805342.1">
    <property type="nucleotide sequence ID" value="NZ_CP021983.2"/>
</dbReference>
<dbReference type="PANTHER" id="PTHR43800:SF1">
    <property type="entry name" value="PEPTIDYL-LYSINE N-ACETYLTRANSFERASE YJAB"/>
    <property type="match status" value="1"/>
</dbReference>
<organism evidence="4 5">
    <name type="scientific">Halomicronema hongdechloris C2206</name>
    <dbReference type="NCBI Taxonomy" id="1641165"/>
    <lineage>
        <taxon>Bacteria</taxon>
        <taxon>Bacillati</taxon>
        <taxon>Cyanobacteriota</taxon>
        <taxon>Cyanophyceae</taxon>
        <taxon>Nodosilineales</taxon>
        <taxon>Nodosilineaceae</taxon>
        <taxon>Halomicronema</taxon>
    </lineage>
</organism>
<dbReference type="SUPFAM" id="SSF55729">
    <property type="entry name" value="Acyl-CoA N-acyltransferases (Nat)"/>
    <property type="match status" value="1"/>
</dbReference>
<dbReference type="KEGG" id="hhg:XM38_051310"/>
<name>A0A1Z3HV50_9CYAN</name>
<dbReference type="PANTHER" id="PTHR43800">
    <property type="entry name" value="PEPTIDYL-LYSINE N-ACETYLTRANSFERASE YJAB"/>
    <property type="match status" value="1"/>
</dbReference>
<proteinExistence type="predicted"/>
<dbReference type="AlphaFoldDB" id="A0A1Z3HV50"/>
<dbReference type="PROSITE" id="PS51186">
    <property type="entry name" value="GNAT"/>
    <property type="match status" value="1"/>
</dbReference>
<evidence type="ECO:0000259" key="3">
    <source>
        <dbReference type="PROSITE" id="PS51186"/>
    </source>
</evidence>
<dbReference type="GO" id="GO:0016747">
    <property type="term" value="F:acyltransferase activity, transferring groups other than amino-acyl groups"/>
    <property type="evidence" value="ECO:0007669"/>
    <property type="project" value="InterPro"/>
</dbReference>
<dbReference type="InterPro" id="IPR000182">
    <property type="entry name" value="GNAT_dom"/>
</dbReference>
<dbReference type="CDD" id="cd04301">
    <property type="entry name" value="NAT_SF"/>
    <property type="match status" value="1"/>
</dbReference>